<reference evidence="2 3" key="1">
    <citation type="submission" date="2020-08" db="EMBL/GenBank/DDBJ databases">
        <title>Sequencing the genomes of 1000 actinobacteria strains.</title>
        <authorList>
            <person name="Klenk H.-P."/>
        </authorList>
    </citation>
    <scope>NUCLEOTIDE SEQUENCE [LARGE SCALE GENOMIC DNA]</scope>
    <source>
        <strain evidence="2 3">DSM 44551</strain>
    </source>
</reference>
<keyword evidence="2" id="KW-0418">Kinase</keyword>
<dbReference type="PRINTS" id="PR00364">
    <property type="entry name" value="DISEASERSIST"/>
</dbReference>
<gene>
    <name evidence="2" type="ORF">HDA36_000242</name>
</gene>
<dbReference type="InterPro" id="IPR016032">
    <property type="entry name" value="Sig_transdc_resp-reg_C-effctor"/>
</dbReference>
<keyword evidence="3" id="KW-1185">Reference proteome</keyword>
<dbReference type="Proteomes" id="UP000572635">
    <property type="component" value="Unassembled WGS sequence"/>
</dbReference>
<dbReference type="SMART" id="SM00421">
    <property type="entry name" value="HTH_LUXR"/>
    <property type="match status" value="1"/>
</dbReference>
<dbReference type="GO" id="GO:0004674">
    <property type="term" value="F:protein serine/threonine kinase activity"/>
    <property type="evidence" value="ECO:0007669"/>
    <property type="project" value="UniProtKB-KW"/>
</dbReference>
<dbReference type="PROSITE" id="PS50043">
    <property type="entry name" value="HTH_LUXR_2"/>
    <property type="match status" value="1"/>
</dbReference>
<dbReference type="PRINTS" id="PR00038">
    <property type="entry name" value="HTHLUXR"/>
</dbReference>
<dbReference type="SUPFAM" id="SSF46894">
    <property type="entry name" value="C-terminal effector domain of the bipartite response regulators"/>
    <property type="match status" value="1"/>
</dbReference>
<dbReference type="EC" id="2.7.11.1" evidence="2"/>
<dbReference type="PANTHER" id="PTHR47691:SF3">
    <property type="entry name" value="HTH-TYPE TRANSCRIPTIONAL REGULATOR RV0890C-RELATED"/>
    <property type="match status" value="1"/>
</dbReference>
<dbReference type="InterPro" id="IPR000792">
    <property type="entry name" value="Tscrpt_reg_LuxR_C"/>
</dbReference>
<protein>
    <submittedName>
        <fullName evidence="2">Non-specific serine/threonine protein kinase</fullName>
        <ecNumber evidence="2">2.7.11.1</ecNumber>
    </submittedName>
</protein>
<keyword evidence="2" id="KW-0808">Transferase</keyword>
<dbReference type="CDD" id="cd06170">
    <property type="entry name" value="LuxR_C_like"/>
    <property type="match status" value="1"/>
</dbReference>
<dbReference type="InterPro" id="IPR049945">
    <property type="entry name" value="AAA_22"/>
</dbReference>
<proteinExistence type="predicted"/>
<dbReference type="SUPFAM" id="SSF52540">
    <property type="entry name" value="P-loop containing nucleoside triphosphate hydrolases"/>
    <property type="match status" value="1"/>
</dbReference>
<dbReference type="EMBL" id="JACHDB010000001">
    <property type="protein sequence ID" value="MBB5430158.1"/>
    <property type="molecule type" value="Genomic_DNA"/>
</dbReference>
<evidence type="ECO:0000313" key="2">
    <source>
        <dbReference type="EMBL" id="MBB5430158.1"/>
    </source>
</evidence>
<sequence>MFQRAAGALPRQLTGFVGRRAELARITALLSEARLVSVLGPGGVGKTRIALQVAQAVAPRFADGARFVELSGLRDPELIAHTVASALGLPEQDSRSQLDHLLDHVRDRSLLIVLDTCEHISDACAMLAEVLLRESPGTSVLATSRHALNVLGEHSYVVPPLPVPDPEEPGSEAVEGAVQLFERRAAAVVPGFAVTDANRPHAVRLCRRLDGIPLAIELATVRLRALPLEQLVDRLEDRFQLFSTSSRAALPRHQTLRTGIDWSHDLCTPQERLLWQRLSVFSGTFDASAAEEVCAGGDLEEWEVLEALIGLVDKSVVLRVDPYGGRYRQLDTLREYGAEKLAEAGAQREFQGRHIDRCQALADGFDRNIADDGQLPRLRVLAEEHGNLRAAMEYALDTPGEEVRAARLATALWAYWQTQGRLKEGRYWLGRALERLPGDAPERARCLVVRSYLATFQGMPETALEELAQARPAVEGSGDALLRARYHVHRHQALSFSGRHEEAHREWPVAAAAAAEAGDLAGEAALDAQHGYLLFLGGELDEAVRRCEVGLSRFGPGSREHWLRSYLFLVTSAALYLKGDHEGCLRAGRRAVRMKYELNDTVGIAYALEVLAWLAVGQRRHRRACWLAGAADPLWRRCGERLGGTAIAEAFHQEAVATVVAAIGAERFDELFAEGAAHPLERVVQAAADDADLLDPDAAPERPASAGLTAREREVAVLITGGLSNREIAERLVISKRTVDTHVEHILAKLGVPSRTMVAQRLVEQGGDQGGPGPAAPRG</sequence>
<organism evidence="2 3">
    <name type="scientific">Nocardiopsis composta</name>
    <dbReference type="NCBI Taxonomy" id="157465"/>
    <lineage>
        <taxon>Bacteria</taxon>
        <taxon>Bacillati</taxon>
        <taxon>Actinomycetota</taxon>
        <taxon>Actinomycetes</taxon>
        <taxon>Streptosporangiales</taxon>
        <taxon>Nocardiopsidaceae</taxon>
        <taxon>Nocardiopsis</taxon>
    </lineage>
</organism>
<accession>A0A7W8QI26</accession>
<dbReference type="SUPFAM" id="SSF48452">
    <property type="entry name" value="TPR-like"/>
    <property type="match status" value="1"/>
</dbReference>
<dbReference type="InterPro" id="IPR011990">
    <property type="entry name" value="TPR-like_helical_dom_sf"/>
</dbReference>
<dbReference type="GO" id="GO:0006355">
    <property type="term" value="P:regulation of DNA-templated transcription"/>
    <property type="evidence" value="ECO:0007669"/>
    <property type="project" value="InterPro"/>
</dbReference>
<comment type="caution">
    <text evidence="2">The sequence shown here is derived from an EMBL/GenBank/DDBJ whole genome shotgun (WGS) entry which is preliminary data.</text>
</comment>
<feature type="domain" description="HTH luxR-type" evidence="1">
    <location>
        <begin position="701"/>
        <end position="766"/>
    </location>
</feature>
<evidence type="ECO:0000313" key="3">
    <source>
        <dbReference type="Proteomes" id="UP000572635"/>
    </source>
</evidence>
<dbReference type="PROSITE" id="PS00622">
    <property type="entry name" value="HTH_LUXR_1"/>
    <property type="match status" value="1"/>
</dbReference>
<dbReference type="Pfam" id="PF00196">
    <property type="entry name" value="GerE"/>
    <property type="match status" value="1"/>
</dbReference>
<name>A0A7W8QI26_9ACTN</name>
<dbReference type="GO" id="GO:0016887">
    <property type="term" value="F:ATP hydrolysis activity"/>
    <property type="evidence" value="ECO:0007669"/>
    <property type="project" value="InterPro"/>
</dbReference>
<dbReference type="GO" id="GO:0003677">
    <property type="term" value="F:DNA binding"/>
    <property type="evidence" value="ECO:0007669"/>
    <property type="project" value="InterPro"/>
</dbReference>
<evidence type="ECO:0000259" key="1">
    <source>
        <dbReference type="PROSITE" id="PS50043"/>
    </source>
</evidence>
<dbReference type="Gene3D" id="1.25.40.10">
    <property type="entry name" value="Tetratricopeptide repeat domain"/>
    <property type="match status" value="1"/>
</dbReference>
<dbReference type="InterPro" id="IPR036388">
    <property type="entry name" value="WH-like_DNA-bd_sf"/>
</dbReference>
<dbReference type="AlphaFoldDB" id="A0A7W8QI26"/>
<dbReference type="Pfam" id="PF13401">
    <property type="entry name" value="AAA_22"/>
    <property type="match status" value="1"/>
</dbReference>
<dbReference type="RefSeq" id="WP_184387830.1">
    <property type="nucleotide sequence ID" value="NZ_JACHDB010000001.1"/>
</dbReference>
<dbReference type="PANTHER" id="PTHR47691">
    <property type="entry name" value="REGULATOR-RELATED"/>
    <property type="match status" value="1"/>
</dbReference>
<dbReference type="Gene3D" id="1.10.10.10">
    <property type="entry name" value="Winged helix-like DNA-binding domain superfamily/Winged helix DNA-binding domain"/>
    <property type="match status" value="1"/>
</dbReference>
<dbReference type="InterPro" id="IPR027417">
    <property type="entry name" value="P-loop_NTPase"/>
</dbReference>
<dbReference type="Gene3D" id="3.40.50.300">
    <property type="entry name" value="P-loop containing nucleotide triphosphate hydrolases"/>
    <property type="match status" value="1"/>
</dbReference>
<keyword evidence="2" id="KW-0723">Serine/threonine-protein kinase</keyword>